<dbReference type="EnsemblMetazoa" id="G17137.5">
    <property type="protein sequence ID" value="G17137.5:cds"/>
    <property type="gene ID" value="G17137"/>
</dbReference>
<dbReference type="PANTHER" id="PTHR10903:SF184">
    <property type="entry name" value="GTP-BINDING PROTEIN A"/>
    <property type="match status" value="1"/>
</dbReference>
<dbReference type="EnsemblMetazoa" id="G17137.3">
    <property type="protein sequence ID" value="G17137.3:cds"/>
    <property type="gene ID" value="G17137"/>
</dbReference>
<dbReference type="SUPFAM" id="SSF52540">
    <property type="entry name" value="P-loop containing nucleoside triphosphate hydrolases"/>
    <property type="match status" value="1"/>
</dbReference>
<dbReference type="GO" id="GO:0005525">
    <property type="term" value="F:GTP binding"/>
    <property type="evidence" value="ECO:0007669"/>
    <property type="project" value="UniProtKB-KW"/>
</dbReference>
<evidence type="ECO:0000313" key="7">
    <source>
        <dbReference type="Proteomes" id="UP000005408"/>
    </source>
</evidence>
<evidence type="ECO:0000256" key="4">
    <source>
        <dbReference type="SAM" id="SignalP"/>
    </source>
</evidence>
<evidence type="ECO:0000259" key="5">
    <source>
        <dbReference type="PROSITE" id="PS51720"/>
    </source>
</evidence>
<keyword evidence="3" id="KW-0342">GTP-binding</keyword>
<dbReference type="FunFam" id="3.40.50.300:FF:000366">
    <property type="entry name" value="GTPase, IMAP family member 2"/>
    <property type="match status" value="1"/>
</dbReference>
<dbReference type="EnsemblMetazoa" id="G17137.9">
    <property type="protein sequence ID" value="G17137.9:cds"/>
    <property type="gene ID" value="G17137"/>
</dbReference>
<dbReference type="EnsemblMetazoa" id="G17137.1">
    <property type="protein sequence ID" value="G17137.1:cds"/>
    <property type="gene ID" value="G17137"/>
</dbReference>
<dbReference type="EnsemblMetazoa" id="G17137.7">
    <property type="protein sequence ID" value="G17137.7:cds"/>
    <property type="gene ID" value="G17137"/>
</dbReference>
<dbReference type="InterPro" id="IPR045058">
    <property type="entry name" value="GIMA/IAN/Toc"/>
</dbReference>
<dbReference type="Proteomes" id="UP000005408">
    <property type="component" value="Unassembled WGS sequence"/>
</dbReference>
<protein>
    <recommendedName>
        <fullName evidence="5">AIG1-type G domain-containing protein</fullName>
    </recommendedName>
</protein>
<sequence length="329" mass="37723">KRTMRHFTIIIVYLLTVLPMAFSNCETPNDDDEGEYCRNRQHDIKEVRILLIGKTGVGKSTTGNTILGFRAFNNKVSGSSITKQTQYNETIRFGKKLVVVDTPGLFDTNRTTQEILVEMTKWYTLVSPGIHAIILVVQVGRFTNEEQKTVDFFMNTFGNDLKDFLVVVFTHKDRLEDDNMTIDDFVETINKSSNLRKLIHESRDRYTAIGYRGPKEERVKEVKHILSMIDGIKGKDGRNYYSNKVFEMLQEVLKENERKRMEELKDKENKYTYEVYSTEYRTQIVNNNIQNDLFTKFASVVWSGVTGLGGFVASGIGAAASYVGGWFGF</sequence>
<name>A0A8W8J3Y7_MAGGI</name>
<feature type="chain" id="PRO_5042430955" description="AIG1-type G domain-containing protein" evidence="4">
    <location>
        <begin position="24"/>
        <end position="329"/>
    </location>
</feature>
<dbReference type="EnsemblMetazoa" id="G17137.8">
    <property type="protein sequence ID" value="G17137.8:cds"/>
    <property type="gene ID" value="G17137"/>
</dbReference>
<evidence type="ECO:0000256" key="3">
    <source>
        <dbReference type="ARBA" id="ARBA00023134"/>
    </source>
</evidence>
<evidence type="ECO:0000313" key="6">
    <source>
        <dbReference type="EnsemblMetazoa" id="G17137.7:cds"/>
    </source>
</evidence>
<evidence type="ECO:0000256" key="2">
    <source>
        <dbReference type="ARBA" id="ARBA00022741"/>
    </source>
</evidence>
<keyword evidence="2" id="KW-0547">Nucleotide-binding</keyword>
<proteinExistence type="inferred from homology"/>
<feature type="domain" description="AIG1-type G" evidence="5">
    <location>
        <begin position="44"/>
        <end position="250"/>
    </location>
</feature>
<accession>A0A8W8J3Y7</accession>
<keyword evidence="4" id="KW-0732">Signal</keyword>
<organism evidence="6 7">
    <name type="scientific">Magallana gigas</name>
    <name type="common">Pacific oyster</name>
    <name type="synonym">Crassostrea gigas</name>
    <dbReference type="NCBI Taxonomy" id="29159"/>
    <lineage>
        <taxon>Eukaryota</taxon>
        <taxon>Metazoa</taxon>
        <taxon>Spiralia</taxon>
        <taxon>Lophotrochozoa</taxon>
        <taxon>Mollusca</taxon>
        <taxon>Bivalvia</taxon>
        <taxon>Autobranchia</taxon>
        <taxon>Pteriomorphia</taxon>
        <taxon>Ostreida</taxon>
        <taxon>Ostreoidea</taxon>
        <taxon>Ostreidae</taxon>
        <taxon>Magallana</taxon>
    </lineage>
</organism>
<dbReference type="AlphaFoldDB" id="A0A8W8J3Y7"/>
<dbReference type="EnsemblMetazoa" id="G17137.6">
    <property type="protein sequence ID" value="G17137.6:cds"/>
    <property type="gene ID" value="G17137"/>
</dbReference>
<evidence type="ECO:0000256" key="1">
    <source>
        <dbReference type="ARBA" id="ARBA00008535"/>
    </source>
</evidence>
<dbReference type="Gene3D" id="3.40.50.300">
    <property type="entry name" value="P-loop containing nucleotide triphosphate hydrolases"/>
    <property type="match status" value="1"/>
</dbReference>
<dbReference type="InterPro" id="IPR006703">
    <property type="entry name" value="G_AIG1"/>
</dbReference>
<comment type="similarity">
    <text evidence="1">Belongs to the TRAFAC class TrmE-Era-EngA-EngB-Septin-like GTPase superfamily. AIG1/Toc34/Toc159-like paraseptin GTPase family. IAN subfamily.</text>
</comment>
<dbReference type="EnsemblMetazoa" id="G17137.4">
    <property type="protein sequence ID" value="G17137.4:cds"/>
    <property type="gene ID" value="G17137"/>
</dbReference>
<dbReference type="InterPro" id="IPR027417">
    <property type="entry name" value="P-loop_NTPase"/>
</dbReference>
<dbReference type="PANTHER" id="PTHR10903">
    <property type="entry name" value="GTPASE, IMAP FAMILY MEMBER-RELATED"/>
    <property type="match status" value="1"/>
</dbReference>
<reference evidence="6" key="1">
    <citation type="submission" date="2022-08" db="UniProtKB">
        <authorList>
            <consortium name="EnsemblMetazoa"/>
        </authorList>
    </citation>
    <scope>IDENTIFICATION</scope>
    <source>
        <strain evidence="6">05x7-T-G4-1.051#20</strain>
    </source>
</reference>
<dbReference type="Pfam" id="PF04548">
    <property type="entry name" value="AIG1"/>
    <property type="match status" value="1"/>
</dbReference>
<keyword evidence="7" id="KW-1185">Reference proteome</keyword>
<dbReference type="PROSITE" id="PS51720">
    <property type="entry name" value="G_AIG1"/>
    <property type="match status" value="1"/>
</dbReference>
<feature type="signal peptide" evidence="4">
    <location>
        <begin position="1"/>
        <end position="23"/>
    </location>
</feature>